<dbReference type="InterPro" id="IPR036291">
    <property type="entry name" value="NAD(P)-bd_dom_sf"/>
</dbReference>
<gene>
    <name evidence="2" type="ORF">ACIBP5_00900</name>
</gene>
<dbReference type="EMBL" id="JBITMB010000001">
    <property type="protein sequence ID" value="MFI7438506.1"/>
    <property type="molecule type" value="Genomic_DNA"/>
</dbReference>
<protein>
    <submittedName>
        <fullName evidence="2">SDR family oxidoreductase</fullName>
    </submittedName>
</protein>
<dbReference type="Gene3D" id="3.40.50.720">
    <property type="entry name" value="NAD(P)-binding Rossmann-like Domain"/>
    <property type="match status" value="1"/>
</dbReference>
<comment type="caution">
    <text evidence="2">The sequence shown here is derived from an EMBL/GenBank/DDBJ whole genome shotgun (WGS) entry which is preliminary data.</text>
</comment>
<evidence type="ECO:0000313" key="2">
    <source>
        <dbReference type="EMBL" id="MFI7438506.1"/>
    </source>
</evidence>
<reference evidence="2 3" key="1">
    <citation type="submission" date="2024-10" db="EMBL/GenBank/DDBJ databases">
        <title>The Natural Products Discovery Center: Release of the First 8490 Sequenced Strains for Exploring Actinobacteria Biosynthetic Diversity.</title>
        <authorList>
            <person name="Kalkreuter E."/>
            <person name="Kautsar S.A."/>
            <person name="Yang D."/>
            <person name="Bader C.D."/>
            <person name="Teijaro C.N."/>
            <person name="Fluegel L."/>
            <person name="Davis C.M."/>
            <person name="Simpson J.R."/>
            <person name="Lauterbach L."/>
            <person name="Steele A.D."/>
            <person name="Gui C."/>
            <person name="Meng S."/>
            <person name="Li G."/>
            <person name="Viehrig K."/>
            <person name="Ye F."/>
            <person name="Su P."/>
            <person name="Kiefer A.F."/>
            <person name="Nichols A."/>
            <person name="Cepeda A.J."/>
            <person name="Yan W."/>
            <person name="Fan B."/>
            <person name="Jiang Y."/>
            <person name="Adhikari A."/>
            <person name="Zheng C.-J."/>
            <person name="Schuster L."/>
            <person name="Cowan T.M."/>
            <person name="Smanski M.J."/>
            <person name="Chevrette M.G."/>
            <person name="De Carvalho L.P.S."/>
            <person name="Shen B."/>
        </authorList>
    </citation>
    <scope>NUCLEOTIDE SEQUENCE [LARGE SCALE GENOMIC DNA]</scope>
    <source>
        <strain evidence="2 3">NPDC049503</strain>
    </source>
</reference>
<dbReference type="SUPFAM" id="SSF51735">
    <property type="entry name" value="NAD(P)-binding Rossmann-fold domains"/>
    <property type="match status" value="1"/>
</dbReference>
<dbReference type="InterPro" id="IPR016040">
    <property type="entry name" value="NAD(P)-bd_dom"/>
</dbReference>
<dbReference type="Proteomes" id="UP001612928">
    <property type="component" value="Unassembled WGS sequence"/>
</dbReference>
<dbReference type="PANTHER" id="PTHR43162">
    <property type="match status" value="1"/>
</dbReference>
<keyword evidence="3" id="KW-1185">Reference proteome</keyword>
<sequence length="273" mass="29180">MGEFLVTGPTGDVGRHVVSQLAEAGLGVRALVRDPSRVRLPPRVEVAGGDLAAPATLEPALRGVETVLLIWPDRAAAAVEAVAETAVETIAKHARRIVHLSGGLGPDREIERAIRWAGVPWTFLRPTGCATDALEWAGEVRRGVVRRPYGTAALSPVHERDVAAVAVHVLTSAGHGGATYTISGPEILTRAQQARIIGEAVGREVRWEEPPARTAREELLAAWGDPVAVDGALARWASFVATPEPVTDTVWRLLGRRALTFRRWAGEHAADFG</sequence>
<evidence type="ECO:0000313" key="3">
    <source>
        <dbReference type="Proteomes" id="UP001612928"/>
    </source>
</evidence>
<name>A0ABW7ZXK6_9ACTN</name>
<accession>A0ABW7ZXK6</accession>
<proteinExistence type="predicted"/>
<dbReference type="InterPro" id="IPR051604">
    <property type="entry name" value="Ergot_Alk_Oxidoreductase"/>
</dbReference>
<feature type="domain" description="NAD(P)-binding" evidence="1">
    <location>
        <begin position="8"/>
        <end position="172"/>
    </location>
</feature>
<dbReference type="Pfam" id="PF13460">
    <property type="entry name" value="NAD_binding_10"/>
    <property type="match status" value="1"/>
</dbReference>
<dbReference type="PANTHER" id="PTHR43162:SF1">
    <property type="entry name" value="PRESTALK A DIFFERENTIATION PROTEIN A"/>
    <property type="match status" value="1"/>
</dbReference>
<dbReference type="Gene3D" id="3.90.25.10">
    <property type="entry name" value="UDP-galactose 4-epimerase, domain 1"/>
    <property type="match status" value="1"/>
</dbReference>
<organism evidence="2 3">
    <name type="scientific">Nonomuraea indica</name>
    <dbReference type="NCBI Taxonomy" id="1581193"/>
    <lineage>
        <taxon>Bacteria</taxon>
        <taxon>Bacillati</taxon>
        <taxon>Actinomycetota</taxon>
        <taxon>Actinomycetes</taxon>
        <taxon>Streptosporangiales</taxon>
        <taxon>Streptosporangiaceae</taxon>
        <taxon>Nonomuraea</taxon>
    </lineage>
</organism>
<evidence type="ECO:0000259" key="1">
    <source>
        <dbReference type="Pfam" id="PF13460"/>
    </source>
</evidence>
<dbReference type="RefSeq" id="WP_397018040.1">
    <property type="nucleotide sequence ID" value="NZ_JBITMB010000001.1"/>
</dbReference>